<dbReference type="OrthoDB" id="9811177at2"/>
<dbReference type="RefSeq" id="WP_103052374.1">
    <property type="nucleotide sequence ID" value="NZ_POWF01000006.1"/>
</dbReference>
<evidence type="ECO:0000259" key="1">
    <source>
        <dbReference type="Pfam" id="PF01863"/>
    </source>
</evidence>
<evidence type="ECO:0000313" key="2">
    <source>
        <dbReference type="EMBL" id="PNQ72848.1"/>
    </source>
</evidence>
<dbReference type="InterPro" id="IPR002725">
    <property type="entry name" value="YgjP-like_metallopeptidase"/>
</dbReference>
<dbReference type="InterPro" id="IPR053136">
    <property type="entry name" value="UTP_pyrophosphatase-like"/>
</dbReference>
<dbReference type="PANTHER" id="PTHR30399:SF1">
    <property type="entry name" value="UTP PYROPHOSPHATASE"/>
    <property type="match status" value="1"/>
</dbReference>
<keyword evidence="2" id="KW-0378">Hydrolase</keyword>
<sequence length="231" mass="27432">MKDFIDFGSHRIDYSIKFSDRKTLGITVNPELEVIVKSPENISKEIIKKKIKNKAPWIIKQQSYFLSFQPRSVKKKYVSGETHLYLGRQYRLKLTLSKTSEVKYKGRFIEIFTPKKANAEELMLQWYKTRAKVKFSEIAEPLIQRFKKYNVEPNGMYIQNMAKRWGSCTPKGKIILNPELIKAPKACIEYVIIHELCHLIYHNHTKKFFDLQDKEMPDWRKWKSKLENLLA</sequence>
<dbReference type="PANTHER" id="PTHR30399">
    <property type="entry name" value="UNCHARACTERIZED PROTEIN YGJP"/>
    <property type="match status" value="1"/>
</dbReference>
<dbReference type="CDD" id="cd07344">
    <property type="entry name" value="M48_yhfN_like"/>
    <property type="match status" value="1"/>
</dbReference>
<proteinExistence type="predicted"/>
<keyword evidence="3" id="KW-1185">Reference proteome</keyword>
<feature type="domain" description="YgjP-like metallopeptidase" evidence="1">
    <location>
        <begin position="22"/>
        <end position="228"/>
    </location>
</feature>
<dbReference type="EMBL" id="POWF01000006">
    <property type="protein sequence ID" value="PNQ72848.1"/>
    <property type="molecule type" value="Genomic_DNA"/>
</dbReference>
<dbReference type="Pfam" id="PF01863">
    <property type="entry name" value="YgjP-like"/>
    <property type="match status" value="1"/>
</dbReference>
<dbReference type="GO" id="GO:0016787">
    <property type="term" value="F:hydrolase activity"/>
    <property type="evidence" value="ECO:0007669"/>
    <property type="project" value="UniProtKB-KW"/>
</dbReference>
<organism evidence="2 3">
    <name type="scientific">Hanstruepera neustonica</name>
    <dbReference type="NCBI Taxonomy" id="1445657"/>
    <lineage>
        <taxon>Bacteria</taxon>
        <taxon>Pseudomonadati</taxon>
        <taxon>Bacteroidota</taxon>
        <taxon>Flavobacteriia</taxon>
        <taxon>Flavobacteriales</taxon>
        <taxon>Flavobacteriaceae</taxon>
        <taxon>Hanstruepera</taxon>
    </lineage>
</organism>
<evidence type="ECO:0000313" key="3">
    <source>
        <dbReference type="Proteomes" id="UP000236641"/>
    </source>
</evidence>
<dbReference type="Proteomes" id="UP000236641">
    <property type="component" value="Unassembled WGS sequence"/>
</dbReference>
<gene>
    <name evidence="2" type="ORF">C1T31_10105</name>
</gene>
<accession>A0A2K1DXU4</accession>
<name>A0A2K1DXU4_9FLAO</name>
<reference evidence="2 3" key="1">
    <citation type="submission" date="2018-01" db="EMBL/GenBank/DDBJ databases">
        <title>The draft genome of Hanstruepera neustonica JCM19743.</title>
        <authorList>
            <person name="He R.-H."/>
            <person name="Du Z.-J."/>
        </authorList>
    </citation>
    <scope>NUCLEOTIDE SEQUENCE [LARGE SCALE GENOMIC DNA]</scope>
    <source>
        <strain evidence="2 3">JCM19743</strain>
    </source>
</reference>
<dbReference type="AlphaFoldDB" id="A0A2K1DXU4"/>
<dbReference type="Gene3D" id="3.30.2010.10">
    <property type="entry name" value="Metalloproteases ('zincins'), catalytic domain"/>
    <property type="match status" value="1"/>
</dbReference>
<protein>
    <submittedName>
        <fullName evidence="2">Metal-dependent hydrolase</fullName>
    </submittedName>
</protein>
<comment type="caution">
    <text evidence="2">The sequence shown here is derived from an EMBL/GenBank/DDBJ whole genome shotgun (WGS) entry which is preliminary data.</text>
</comment>